<dbReference type="VEuPathDB" id="ToxoDB:cyc_07456"/>
<dbReference type="EMBL" id="JROU02001783">
    <property type="protein sequence ID" value="OEH75253.1"/>
    <property type="molecule type" value="Genomic_DNA"/>
</dbReference>
<dbReference type="VEuPathDB" id="ToxoDB:LOC34623423"/>
<dbReference type="PANTHER" id="PTHR11649:SF13">
    <property type="entry name" value="ENGB-TYPE G DOMAIN-CONTAINING PROTEIN"/>
    <property type="match status" value="1"/>
</dbReference>
<dbReference type="InParanoid" id="A0A1D3CVN3"/>
<accession>A0A1D3CVN3</accession>
<comment type="caution">
    <text evidence="1">The sequence shown here is derived from an EMBL/GenBank/DDBJ whole genome shotgun (WGS) entry which is preliminary data.</text>
</comment>
<keyword evidence="2" id="KW-1185">Reference proteome</keyword>
<dbReference type="SUPFAM" id="SSF52540">
    <property type="entry name" value="P-loop containing nucleoside triphosphate hydrolases"/>
    <property type="match status" value="1"/>
</dbReference>
<sequence>MRLSLVDLPGYGFAKVPAEMKKDWALLLEQYLERSTQLRRVVCLVDASAGVRTLDLSLWSLLLEKNKPFLVVVTKADLLTTFELHGFMLRLQQRLLLLLQQQPPQQRSVLQPFVFAVSAKRSLGLTALRCYLTSEASTFEKRTQ</sequence>
<dbReference type="AlphaFoldDB" id="A0A1D3CVN3"/>
<evidence type="ECO:0000313" key="1">
    <source>
        <dbReference type="EMBL" id="OEH75253.1"/>
    </source>
</evidence>
<dbReference type="Proteomes" id="UP000095192">
    <property type="component" value="Unassembled WGS sequence"/>
</dbReference>
<gene>
    <name evidence="1" type="ORF">cyc_07456</name>
</gene>
<evidence type="ECO:0000313" key="2">
    <source>
        <dbReference type="Proteomes" id="UP000095192"/>
    </source>
</evidence>
<dbReference type="Gene3D" id="3.40.50.300">
    <property type="entry name" value="P-loop containing nucleotide triphosphate hydrolases"/>
    <property type="match status" value="1"/>
</dbReference>
<organism evidence="1 2">
    <name type="scientific">Cyclospora cayetanensis</name>
    <dbReference type="NCBI Taxonomy" id="88456"/>
    <lineage>
        <taxon>Eukaryota</taxon>
        <taxon>Sar</taxon>
        <taxon>Alveolata</taxon>
        <taxon>Apicomplexa</taxon>
        <taxon>Conoidasida</taxon>
        <taxon>Coccidia</taxon>
        <taxon>Eucoccidiorida</taxon>
        <taxon>Eimeriorina</taxon>
        <taxon>Eimeriidae</taxon>
        <taxon>Cyclospora</taxon>
    </lineage>
</organism>
<protein>
    <submittedName>
        <fullName evidence="1">GTP-binding</fullName>
    </submittedName>
</protein>
<proteinExistence type="predicted"/>
<dbReference type="InterPro" id="IPR027417">
    <property type="entry name" value="P-loop_NTPase"/>
</dbReference>
<name>A0A1D3CVN3_9EIME</name>
<dbReference type="PANTHER" id="PTHR11649">
    <property type="entry name" value="MSS1/TRME-RELATED GTP-BINDING PROTEIN"/>
    <property type="match status" value="1"/>
</dbReference>
<reference evidence="1 2" key="1">
    <citation type="journal article" date="2016" name="BMC Genomics">
        <title>Comparative genomics reveals Cyclospora cayetanensis possesses coccidia-like metabolism and invasion components but unique surface antigens.</title>
        <authorList>
            <person name="Liu S."/>
            <person name="Wang L."/>
            <person name="Zheng H."/>
            <person name="Xu Z."/>
            <person name="Roellig D.M."/>
            <person name="Li N."/>
            <person name="Frace M.A."/>
            <person name="Tang K."/>
            <person name="Arrowood M.J."/>
            <person name="Moss D.M."/>
            <person name="Zhang L."/>
            <person name="Feng Y."/>
            <person name="Xiao L."/>
        </authorList>
    </citation>
    <scope>NUCLEOTIDE SEQUENCE [LARGE SCALE GENOMIC DNA]</scope>
    <source>
        <strain evidence="1 2">CHN_HEN01</strain>
    </source>
</reference>